<dbReference type="Gene3D" id="1.20.5.1200">
    <property type="entry name" value="Alpha-tocopherol transfer"/>
    <property type="match status" value="1"/>
</dbReference>
<dbReference type="GO" id="GO:1902936">
    <property type="term" value="F:phosphatidylinositol bisphosphate binding"/>
    <property type="evidence" value="ECO:0007669"/>
    <property type="project" value="TreeGrafter"/>
</dbReference>
<dbReference type="GO" id="GO:0016020">
    <property type="term" value="C:membrane"/>
    <property type="evidence" value="ECO:0007669"/>
    <property type="project" value="TreeGrafter"/>
</dbReference>
<sequence>MRSCDTSIHVASARVSLLTPSQWRGRARDMAGGYVCSLSPELVERARVELGENPETRAQEVQKLREALARRPDIPARTDDAFLLRFLRARKFDHEKTLKLIKNYYKCHQTWPDVFQDFRPSAVKNVLDSGFIRVVPQRDSQGRRIIIQSPGKWNPSTTPIIENLRAMYMTLELLLQSEETQVNGIVLLGDYKGLGLAQVTNFSPYFVKRMTTVLQDAFPMRIKGQSSINEPVIFKAVFAMIKPFLKEKMRKRMNFHGSDFLSLHKKISPDLLPAEYGGTAPAITTDTWTQTLLAAEPYFLETFGNISFTKAESPDEVLTAEEKKLQEDLNRAIEEAGPEEEWTKF</sequence>
<dbReference type="PANTHER" id="PTHR10174">
    <property type="entry name" value="ALPHA-TOCOPHEROL TRANSFER PROTEIN-RELATED"/>
    <property type="match status" value="1"/>
</dbReference>
<evidence type="ECO:0000259" key="1">
    <source>
        <dbReference type="PROSITE" id="PS50191"/>
    </source>
</evidence>
<dbReference type="Pfam" id="PF03765">
    <property type="entry name" value="CRAL_TRIO_N"/>
    <property type="match status" value="1"/>
</dbReference>
<evidence type="ECO:0000313" key="3">
    <source>
        <dbReference type="RefSeq" id="XP_032817753.1"/>
    </source>
</evidence>
<dbReference type="PRINTS" id="PR00180">
    <property type="entry name" value="CRETINALDHBP"/>
</dbReference>
<dbReference type="AlphaFoldDB" id="A0AAJ7TGX4"/>
<dbReference type="InterPro" id="IPR036865">
    <property type="entry name" value="CRAL-TRIO_dom_sf"/>
</dbReference>
<dbReference type="SUPFAM" id="SSF46938">
    <property type="entry name" value="CRAL/TRIO N-terminal domain"/>
    <property type="match status" value="1"/>
</dbReference>
<dbReference type="SMART" id="SM00516">
    <property type="entry name" value="SEC14"/>
    <property type="match status" value="1"/>
</dbReference>
<keyword evidence="2" id="KW-1185">Reference proteome</keyword>
<dbReference type="SUPFAM" id="SSF52087">
    <property type="entry name" value="CRAL/TRIO domain"/>
    <property type="match status" value="1"/>
</dbReference>
<protein>
    <submittedName>
        <fullName evidence="3">Alpha-tocopherol transfer protein-like isoform X2</fullName>
    </submittedName>
</protein>
<reference evidence="3" key="1">
    <citation type="submission" date="2025-08" db="UniProtKB">
        <authorList>
            <consortium name="RefSeq"/>
        </authorList>
    </citation>
    <scope>IDENTIFICATION</scope>
    <source>
        <tissue evidence="3">Sperm</tissue>
    </source>
</reference>
<proteinExistence type="predicted"/>
<accession>A0AAJ7TGX4</accession>
<name>A0AAJ7TGX4_PETMA</name>
<dbReference type="RefSeq" id="XP_032817753.1">
    <property type="nucleotide sequence ID" value="XM_032961862.1"/>
</dbReference>
<dbReference type="Gene3D" id="3.40.525.10">
    <property type="entry name" value="CRAL-TRIO lipid binding domain"/>
    <property type="match status" value="1"/>
</dbReference>
<evidence type="ECO:0000313" key="2">
    <source>
        <dbReference type="Proteomes" id="UP001318040"/>
    </source>
</evidence>
<gene>
    <name evidence="3" type="primary">LOC116946673</name>
</gene>
<dbReference type="Gene3D" id="1.10.8.20">
    <property type="entry name" value="N-terminal domain of phosphatidylinositol transfer protein sec14p"/>
    <property type="match status" value="1"/>
</dbReference>
<dbReference type="PROSITE" id="PS50191">
    <property type="entry name" value="CRAL_TRIO"/>
    <property type="match status" value="1"/>
</dbReference>
<dbReference type="Proteomes" id="UP001318040">
    <property type="component" value="Chromosome 27"/>
</dbReference>
<organism evidence="2 3">
    <name type="scientific">Petromyzon marinus</name>
    <name type="common">Sea lamprey</name>
    <dbReference type="NCBI Taxonomy" id="7757"/>
    <lineage>
        <taxon>Eukaryota</taxon>
        <taxon>Metazoa</taxon>
        <taxon>Chordata</taxon>
        <taxon>Craniata</taxon>
        <taxon>Vertebrata</taxon>
        <taxon>Cyclostomata</taxon>
        <taxon>Hyperoartia</taxon>
        <taxon>Petromyzontiformes</taxon>
        <taxon>Petromyzontidae</taxon>
        <taxon>Petromyzon</taxon>
    </lineage>
</organism>
<dbReference type="PANTHER" id="PTHR10174:SF130">
    <property type="entry name" value="ALPHA-TOCOPHEROL TRANSFER PROTEIN-LIKE"/>
    <property type="match status" value="1"/>
</dbReference>
<dbReference type="CDD" id="cd00170">
    <property type="entry name" value="SEC14"/>
    <property type="match status" value="1"/>
</dbReference>
<dbReference type="InterPro" id="IPR036273">
    <property type="entry name" value="CRAL/TRIO_N_dom_sf"/>
</dbReference>
<dbReference type="InterPro" id="IPR001251">
    <property type="entry name" value="CRAL-TRIO_dom"/>
</dbReference>
<dbReference type="Pfam" id="PF00650">
    <property type="entry name" value="CRAL_TRIO"/>
    <property type="match status" value="1"/>
</dbReference>
<dbReference type="SMART" id="SM01100">
    <property type="entry name" value="CRAL_TRIO_N"/>
    <property type="match status" value="1"/>
</dbReference>
<dbReference type="InterPro" id="IPR011074">
    <property type="entry name" value="CRAL/TRIO_N_dom"/>
</dbReference>
<feature type="domain" description="CRAL-TRIO" evidence="1">
    <location>
        <begin position="119"/>
        <end position="284"/>
    </location>
</feature>